<reference evidence="1 2" key="1">
    <citation type="journal article" date="2019" name="Genome Biol. Evol.">
        <title>Whole-Genome Sequencing of the Giant Devil Catfish, Bagarius yarrelli.</title>
        <authorList>
            <person name="Jiang W."/>
            <person name="Lv Y."/>
            <person name="Cheng L."/>
            <person name="Yang K."/>
            <person name="Chao B."/>
            <person name="Wang X."/>
            <person name="Li Y."/>
            <person name="Pan X."/>
            <person name="You X."/>
            <person name="Zhang Y."/>
            <person name="Yang J."/>
            <person name="Li J."/>
            <person name="Zhang X."/>
            <person name="Liu S."/>
            <person name="Sun C."/>
            <person name="Yang J."/>
            <person name="Shi Q."/>
        </authorList>
    </citation>
    <scope>NUCLEOTIDE SEQUENCE [LARGE SCALE GENOMIC DNA]</scope>
    <source>
        <strain evidence="1">JWS20170419001</strain>
        <tissue evidence="1">Muscle</tissue>
    </source>
</reference>
<dbReference type="Proteomes" id="UP000319801">
    <property type="component" value="Unassembled WGS sequence"/>
</dbReference>
<comment type="caution">
    <text evidence="1">The sequence shown here is derived from an EMBL/GenBank/DDBJ whole genome shotgun (WGS) entry which is preliminary data.</text>
</comment>
<proteinExistence type="predicted"/>
<evidence type="ECO:0000313" key="1">
    <source>
        <dbReference type="EMBL" id="TSO15253.1"/>
    </source>
</evidence>
<name>A0A556U8Y1_BAGYA</name>
<gene>
    <name evidence="1" type="ORF">Baya_9899</name>
</gene>
<sequence>MVPNLISPFPVNVVIWSAAVKGLQLPGYERSRVFASVSNTTICERLSDSKWSYKRTKIAKIDETPQSSRISSADPGKLPPKFRISVENAFCGAMVMRENSAREKHIRVCM</sequence>
<accession>A0A556U8Y1</accession>
<keyword evidence="2" id="KW-1185">Reference proteome</keyword>
<dbReference type="EMBL" id="VCAZ01000064">
    <property type="protein sequence ID" value="TSO15253.1"/>
    <property type="molecule type" value="Genomic_DNA"/>
</dbReference>
<evidence type="ECO:0000313" key="2">
    <source>
        <dbReference type="Proteomes" id="UP000319801"/>
    </source>
</evidence>
<dbReference type="AlphaFoldDB" id="A0A556U8Y1"/>
<protein>
    <submittedName>
        <fullName evidence="1">Uncharacterized protein</fullName>
    </submittedName>
</protein>
<organism evidence="1 2">
    <name type="scientific">Bagarius yarrelli</name>
    <name type="common">Goonch</name>
    <name type="synonym">Bagrus yarrelli</name>
    <dbReference type="NCBI Taxonomy" id="175774"/>
    <lineage>
        <taxon>Eukaryota</taxon>
        <taxon>Metazoa</taxon>
        <taxon>Chordata</taxon>
        <taxon>Craniata</taxon>
        <taxon>Vertebrata</taxon>
        <taxon>Euteleostomi</taxon>
        <taxon>Actinopterygii</taxon>
        <taxon>Neopterygii</taxon>
        <taxon>Teleostei</taxon>
        <taxon>Ostariophysi</taxon>
        <taxon>Siluriformes</taxon>
        <taxon>Sisoridae</taxon>
        <taxon>Sisorinae</taxon>
        <taxon>Bagarius</taxon>
    </lineage>
</organism>